<dbReference type="EMBL" id="QUQM01000001">
    <property type="protein sequence ID" value="KAA8649952.1"/>
    <property type="molecule type" value="Genomic_DNA"/>
</dbReference>
<evidence type="ECO:0000256" key="3">
    <source>
        <dbReference type="ARBA" id="ARBA00023002"/>
    </source>
</evidence>
<name>A0A4S3JVR5_9EURO</name>
<dbReference type="GO" id="GO:0016491">
    <property type="term" value="F:oxidoreductase activity"/>
    <property type="evidence" value="ECO:0007669"/>
    <property type="project" value="UniProtKB-KW"/>
</dbReference>
<evidence type="ECO:0000313" key="8">
    <source>
        <dbReference type="Proteomes" id="UP000324241"/>
    </source>
</evidence>
<dbReference type="Pfam" id="PF13460">
    <property type="entry name" value="NAD_binding_10"/>
    <property type="match status" value="1"/>
</dbReference>
<comment type="similarity">
    <text evidence="1">Belongs to the NmrA-type oxidoreductase family. Isoflavone reductase subfamily.</text>
</comment>
<protein>
    <recommendedName>
        <fullName evidence="4">NAD(P)-binding domain-containing protein</fullName>
    </recommendedName>
</protein>
<dbReference type="EMBL" id="SOSA01000016">
    <property type="protein sequence ID" value="THC99544.1"/>
    <property type="molecule type" value="Genomic_DNA"/>
</dbReference>
<dbReference type="SUPFAM" id="SSF51735">
    <property type="entry name" value="NAD(P)-binding Rossmann-fold domains"/>
    <property type="match status" value="1"/>
</dbReference>
<accession>A0A4S3JVR5</accession>
<dbReference type="InterPro" id="IPR036291">
    <property type="entry name" value="NAD(P)-bd_dom_sf"/>
</dbReference>
<gene>
    <name evidence="5" type="ORF">ATNIH1004_002631</name>
    <name evidence="6" type="ORF">EYZ11_001004</name>
</gene>
<dbReference type="InterPro" id="IPR016040">
    <property type="entry name" value="NAD(P)-bd_dom"/>
</dbReference>
<evidence type="ECO:0000256" key="2">
    <source>
        <dbReference type="ARBA" id="ARBA00022857"/>
    </source>
</evidence>
<evidence type="ECO:0000259" key="4">
    <source>
        <dbReference type="Pfam" id="PF13460"/>
    </source>
</evidence>
<organism evidence="6 7">
    <name type="scientific">Aspergillus tanneri</name>
    <dbReference type="NCBI Taxonomy" id="1220188"/>
    <lineage>
        <taxon>Eukaryota</taxon>
        <taxon>Fungi</taxon>
        <taxon>Dikarya</taxon>
        <taxon>Ascomycota</taxon>
        <taxon>Pezizomycotina</taxon>
        <taxon>Eurotiomycetes</taxon>
        <taxon>Eurotiomycetidae</taxon>
        <taxon>Eurotiales</taxon>
        <taxon>Aspergillaceae</taxon>
        <taxon>Aspergillus</taxon>
        <taxon>Aspergillus subgen. Circumdati</taxon>
    </lineage>
</organism>
<dbReference type="Proteomes" id="UP000308092">
    <property type="component" value="Unassembled WGS sequence"/>
</dbReference>
<keyword evidence="7" id="KW-1185">Reference proteome</keyword>
<sequence>MSIAIAGSGDVARYLSEELCRAGLPVVILCRRTKPEFDIPGVTQKVVDFTSVPSLVAALGDDTVALVSTILDYTMAFADAHKNLVTACQQSPKCRRFIPSEYGGDVQDYPDQPGFYLANHEPIRQMLREQNILEWTLLCCGWLVDYIVPLKNRYLKDIGDAFPVNLAEKRMVIPGSGKELVTITAARDMTRAIVALLQAPAGSWEPFTYVSGEKTTWRQVAEQVRVKYPHIQFEVQYISLTQLITAVCEATTDEARFYAEYSIFSVSNAANFDTVKVEAQRGKYFKDINFRNVQELLDEADKNPEVVL</sequence>
<dbReference type="VEuPathDB" id="FungiDB:EYZ11_001004"/>
<reference evidence="6 7" key="1">
    <citation type="submission" date="2019-03" db="EMBL/GenBank/DDBJ databases">
        <title>The genome sequence of a newly discovered highly antifungal drug resistant Aspergillus species, Aspergillus tanneri NIH 1004.</title>
        <authorList>
            <person name="Mounaud S."/>
            <person name="Singh I."/>
            <person name="Joardar V."/>
            <person name="Pakala S."/>
            <person name="Pakala S."/>
            <person name="Venepally P."/>
            <person name="Hoover J."/>
            <person name="Nierman W."/>
            <person name="Chung J."/>
            <person name="Losada L."/>
        </authorList>
    </citation>
    <scope>NUCLEOTIDE SEQUENCE [LARGE SCALE GENOMIC DNA]</scope>
    <source>
        <strain evidence="6 7">NIH1004</strain>
    </source>
</reference>
<dbReference type="AlphaFoldDB" id="A0A4S3JVR5"/>
<reference evidence="5 8" key="2">
    <citation type="submission" date="2019-08" db="EMBL/GenBank/DDBJ databases">
        <title>The genome sequence of a newly discovered highly antifungal drug resistant Aspergillus species, Aspergillus tanneri NIH 1004.</title>
        <authorList>
            <person name="Mounaud S."/>
            <person name="Singh I."/>
            <person name="Joardar V."/>
            <person name="Pakala S."/>
            <person name="Pakala S."/>
            <person name="Venepally P."/>
            <person name="Chung J.K."/>
            <person name="Losada L."/>
            <person name="Nierman W.C."/>
        </authorList>
    </citation>
    <scope>NUCLEOTIDE SEQUENCE [LARGE SCALE GENOMIC DNA]</scope>
    <source>
        <strain evidence="5 8">NIH1004</strain>
    </source>
</reference>
<proteinExistence type="inferred from homology"/>
<evidence type="ECO:0000313" key="6">
    <source>
        <dbReference type="EMBL" id="THC99544.1"/>
    </source>
</evidence>
<keyword evidence="3" id="KW-0560">Oxidoreductase</keyword>
<comment type="caution">
    <text evidence="6">The sequence shown here is derived from an EMBL/GenBank/DDBJ whole genome shotgun (WGS) entry which is preliminary data.</text>
</comment>
<dbReference type="GeneID" id="54325333"/>
<evidence type="ECO:0000313" key="5">
    <source>
        <dbReference type="EMBL" id="KAA8649952.1"/>
    </source>
</evidence>
<dbReference type="InterPro" id="IPR051609">
    <property type="entry name" value="NmrA/Isoflavone_reductase-like"/>
</dbReference>
<keyword evidence="2" id="KW-0521">NADP</keyword>
<dbReference type="PANTHER" id="PTHR47706">
    <property type="entry name" value="NMRA-LIKE FAMILY PROTEIN"/>
    <property type="match status" value="1"/>
</dbReference>
<dbReference type="OrthoDB" id="419598at2759"/>
<dbReference type="Gene3D" id="3.40.50.720">
    <property type="entry name" value="NAD(P)-binding Rossmann-like Domain"/>
    <property type="match status" value="2"/>
</dbReference>
<feature type="domain" description="NAD(P)-binding" evidence="4">
    <location>
        <begin position="7"/>
        <end position="145"/>
    </location>
</feature>
<evidence type="ECO:0000313" key="7">
    <source>
        <dbReference type="Proteomes" id="UP000308092"/>
    </source>
</evidence>
<dbReference type="PANTHER" id="PTHR47706:SF4">
    <property type="entry name" value="NMRA-LIKE DOMAIN-CONTAINING PROTEIN"/>
    <property type="match status" value="1"/>
</dbReference>
<dbReference type="RefSeq" id="XP_033429313.1">
    <property type="nucleotide sequence ID" value="XM_033567318.1"/>
</dbReference>
<evidence type="ECO:0000256" key="1">
    <source>
        <dbReference type="ARBA" id="ARBA00005725"/>
    </source>
</evidence>
<dbReference type="Proteomes" id="UP000324241">
    <property type="component" value="Unassembled WGS sequence"/>
</dbReference>